<feature type="non-terminal residue" evidence="1">
    <location>
        <position position="1"/>
    </location>
</feature>
<protein>
    <submittedName>
        <fullName evidence="1">Uncharacterized protein</fullName>
    </submittedName>
</protein>
<feature type="non-terminal residue" evidence="1">
    <location>
        <position position="71"/>
    </location>
</feature>
<reference evidence="1" key="1">
    <citation type="submission" date="2013-12" db="EMBL/GenBank/DDBJ databases">
        <title>A Varibaculum cambriense genome reconstructed from a premature infant gut community with otherwise low bacterial novelty that shifts toward anaerobic metabolism during the third week of life.</title>
        <authorList>
            <person name="Brown C.T."/>
            <person name="Sharon I."/>
            <person name="Thomas B.C."/>
            <person name="Castelle C.J."/>
            <person name="Morowitz M.J."/>
            <person name="Banfield J.F."/>
        </authorList>
    </citation>
    <scope>NUCLEOTIDE SEQUENCE</scope>
</reference>
<evidence type="ECO:0000313" key="1">
    <source>
        <dbReference type="EMBL" id="ETJ25307.1"/>
    </source>
</evidence>
<dbReference type="EMBL" id="AZMM01017861">
    <property type="protein sequence ID" value="ETJ25307.1"/>
    <property type="molecule type" value="Genomic_DNA"/>
</dbReference>
<dbReference type="AlphaFoldDB" id="W1X4I1"/>
<name>W1X4I1_9ZZZZ</name>
<comment type="caution">
    <text evidence="1">The sequence shown here is derived from an EMBL/GenBank/DDBJ whole genome shotgun (WGS) entry which is preliminary data.</text>
</comment>
<gene>
    <name evidence="1" type="ORF">Q604_UNBC17861G0001</name>
</gene>
<proteinExistence type="predicted"/>
<organism evidence="1">
    <name type="scientific">human gut metagenome</name>
    <dbReference type="NCBI Taxonomy" id="408170"/>
    <lineage>
        <taxon>unclassified sequences</taxon>
        <taxon>metagenomes</taxon>
        <taxon>organismal metagenomes</taxon>
    </lineage>
</organism>
<sequence>PKTTILFLIPKFFSGVNVEYELYNNYTVNGITKAAKAYELINGQAYIDFKTPASIKLKSFSVFFFGNLISA</sequence>
<accession>W1X4I1</accession>